<feature type="transmembrane region" description="Helical" evidence="1">
    <location>
        <begin position="129"/>
        <end position="146"/>
    </location>
</feature>
<keyword evidence="1" id="KW-1133">Transmembrane helix</keyword>
<dbReference type="Proteomes" id="UP001464378">
    <property type="component" value="Unassembled WGS sequence"/>
</dbReference>
<protein>
    <submittedName>
        <fullName evidence="2">Amino acid permease</fullName>
    </submittedName>
</protein>
<proteinExistence type="predicted"/>
<feature type="transmembrane region" description="Helical" evidence="1">
    <location>
        <begin position="39"/>
        <end position="59"/>
    </location>
</feature>
<feature type="transmembrane region" description="Helical" evidence="1">
    <location>
        <begin position="104"/>
        <end position="123"/>
    </location>
</feature>
<dbReference type="RefSeq" id="WP_349231460.1">
    <property type="nucleotide sequence ID" value="NZ_JBBMFK010000008.1"/>
</dbReference>
<evidence type="ECO:0000256" key="1">
    <source>
        <dbReference type="SAM" id="Phobius"/>
    </source>
</evidence>
<dbReference type="Gene3D" id="1.20.1740.10">
    <property type="entry name" value="Amino acid/polyamine transporter I"/>
    <property type="match status" value="1"/>
</dbReference>
<keyword evidence="1" id="KW-0472">Membrane</keyword>
<sequence length="162" mass="17696">MASTLNATFTWCTKGLLIAAEEGWLPQKAASISKFGTPWVLLTVFYIVGAIPILTGLDIETISRLGNGLSLIYVMFPIFAGYLIYKKNPQAMANSTFKMKRVPLAILTTVALGSYAMAAVLNFGDIQNAWQMMIGYLVIVLVYAFLRQKKVKSMSNIVGSGT</sequence>
<name>A0ABV1E762_9FIRM</name>
<comment type="caution">
    <text evidence="2">The sequence shown here is derived from an EMBL/GenBank/DDBJ whole genome shotgun (WGS) entry which is preliminary data.</text>
</comment>
<evidence type="ECO:0000313" key="2">
    <source>
        <dbReference type="EMBL" id="MEQ2443154.1"/>
    </source>
</evidence>
<dbReference type="EMBL" id="JBBMFK010000008">
    <property type="protein sequence ID" value="MEQ2443154.1"/>
    <property type="molecule type" value="Genomic_DNA"/>
</dbReference>
<keyword evidence="3" id="KW-1185">Reference proteome</keyword>
<gene>
    <name evidence="2" type="ORF">WMO64_06695</name>
</gene>
<feature type="transmembrane region" description="Helical" evidence="1">
    <location>
        <begin position="65"/>
        <end position="84"/>
    </location>
</feature>
<evidence type="ECO:0000313" key="3">
    <source>
        <dbReference type="Proteomes" id="UP001464378"/>
    </source>
</evidence>
<organism evidence="2 3">
    <name type="scientific">Pseudoflavonifractor intestinihominis</name>
    <dbReference type="NCBI Taxonomy" id="3133171"/>
    <lineage>
        <taxon>Bacteria</taxon>
        <taxon>Bacillati</taxon>
        <taxon>Bacillota</taxon>
        <taxon>Clostridia</taxon>
        <taxon>Eubacteriales</taxon>
        <taxon>Oscillospiraceae</taxon>
        <taxon>Pseudoflavonifractor</taxon>
    </lineage>
</organism>
<reference evidence="2 3" key="1">
    <citation type="submission" date="2024-03" db="EMBL/GenBank/DDBJ databases">
        <title>Human intestinal bacterial collection.</title>
        <authorList>
            <person name="Pauvert C."/>
            <person name="Hitch T.C.A."/>
            <person name="Clavel T."/>
        </authorList>
    </citation>
    <scope>NUCLEOTIDE SEQUENCE [LARGE SCALE GENOMIC DNA]</scope>
    <source>
        <strain evidence="2 3">CLA-AP-H29</strain>
    </source>
</reference>
<accession>A0ABV1E762</accession>
<keyword evidence="1" id="KW-0812">Transmembrane</keyword>